<feature type="domain" description="DUF5916" evidence="3">
    <location>
        <begin position="230"/>
        <end position="804"/>
    </location>
</feature>
<evidence type="ECO:0000313" key="5">
    <source>
        <dbReference type="Proteomes" id="UP000536509"/>
    </source>
</evidence>
<dbReference type="GO" id="GO:0016052">
    <property type="term" value="P:carbohydrate catabolic process"/>
    <property type="evidence" value="ECO:0007669"/>
    <property type="project" value="InterPro"/>
</dbReference>
<accession>A0A7Y3VYP1</accession>
<dbReference type="AlphaFoldDB" id="A0A7Y3VYP1"/>
<protein>
    <submittedName>
        <fullName evidence="4">Carbohydrate binding family 9 domain-containing protein</fullName>
    </submittedName>
</protein>
<organism evidence="4 5">
    <name type="scientific">Flavobacterium rivulicola</name>
    <dbReference type="NCBI Taxonomy" id="2732161"/>
    <lineage>
        <taxon>Bacteria</taxon>
        <taxon>Pseudomonadati</taxon>
        <taxon>Bacteroidota</taxon>
        <taxon>Flavobacteriia</taxon>
        <taxon>Flavobacteriales</taxon>
        <taxon>Flavobacteriaceae</taxon>
        <taxon>Flavobacterium</taxon>
    </lineage>
</organism>
<dbReference type="EMBL" id="JABEVX010000003">
    <property type="protein sequence ID" value="NNT71884.1"/>
    <property type="molecule type" value="Genomic_DNA"/>
</dbReference>
<comment type="caution">
    <text evidence="4">The sequence shown here is derived from an EMBL/GenBank/DDBJ whole genome shotgun (WGS) entry which is preliminary data.</text>
</comment>
<dbReference type="GO" id="GO:0030246">
    <property type="term" value="F:carbohydrate binding"/>
    <property type="evidence" value="ECO:0007669"/>
    <property type="project" value="InterPro"/>
</dbReference>
<evidence type="ECO:0000259" key="2">
    <source>
        <dbReference type="Pfam" id="PF06452"/>
    </source>
</evidence>
<feature type="signal peptide" evidence="1">
    <location>
        <begin position="1"/>
        <end position="21"/>
    </location>
</feature>
<proteinExistence type="predicted"/>
<dbReference type="Pfam" id="PF19313">
    <property type="entry name" value="DUF5916"/>
    <property type="match status" value="1"/>
</dbReference>
<reference evidence="4 5" key="1">
    <citation type="submission" date="2020-05" db="EMBL/GenBank/DDBJ databases">
        <title>Draft genome of Flavobacterium sp. IMCC34852.</title>
        <authorList>
            <person name="Song J."/>
            <person name="Cho J.-C."/>
        </authorList>
    </citation>
    <scope>NUCLEOTIDE SEQUENCE [LARGE SCALE GENOMIC DNA]</scope>
    <source>
        <strain evidence="4 5">IMCC34852</strain>
    </source>
</reference>
<keyword evidence="1" id="KW-0732">Signal</keyword>
<name>A0A7Y3VYP1_9FLAO</name>
<dbReference type="Gene3D" id="2.60.40.1190">
    <property type="match status" value="1"/>
</dbReference>
<dbReference type="GO" id="GO:0004553">
    <property type="term" value="F:hydrolase activity, hydrolyzing O-glycosyl compounds"/>
    <property type="evidence" value="ECO:0007669"/>
    <property type="project" value="InterPro"/>
</dbReference>
<feature type="domain" description="Carbohydrate-binding" evidence="2">
    <location>
        <begin position="37"/>
        <end position="192"/>
    </location>
</feature>
<dbReference type="InterPro" id="IPR010502">
    <property type="entry name" value="Carb-bd_dom_fam9"/>
</dbReference>
<evidence type="ECO:0000256" key="1">
    <source>
        <dbReference type="SAM" id="SignalP"/>
    </source>
</evidence>
<dbReference type="Proteomes" id="UP000536509">
    <property type="component" value="Unassembled WGS sequence"/>
</dbReference>
<dbReference type="Pfam" id="PF06452">
    <property type="entry name" value="CBM9_1"/>
    <property type="match status" value="1"/>
</dbReference>
<feature type="chain" id="PRO_5030585978" evidence="1">
    <location>
        <begin position="22"/>
        <end position="819"/>
    </location>
</feature>
<dbReference type="CDD" id="cd09618">
    <property type="entry name" value="CBM9_like_2"/>
    <property type="match status" value="1"/>
</dbReference>
<dbReference type="SUPFAM" id="SSF49344">
    <property type="entry name" value="CBD9-like"/>
    <property type="match status" value="1"/>
</dbReference>
<dbReference type="InterPro" id="IPR045670">
    <property type="entry name" value="DUF5916"/>
</dbReference>
<evidence type="ECO:0000259" key="3">
    <source>
        <dbReference type="Pfam" id="PF19313"/>
    </source>
</evidence>
<dbReference type="RefSeq" id="WP_171222075.1">
    <property type="nucleotide sequence ID" value="NZ_CP121446.1"/>
</dbReference>
<sequence>MPKKSYFFITLFLLFPCLVFSQKKTLQTRSTDTKIIIDGKFDESAWKDAEVATDFLMIEPDNGKLIADAKKTEVKIIYDNSAVYIAATMYDDEPNKILKEFTLRDDFAVADHFGVLLNGYNDGQQEFRFFVSAAGVQQDGVYTESYGEDFSWDAIWDSHVEITNFGWTVEMRIPYAALRFPPEKKQTWGLNFYREIRRDRQQYSWSLLDRKIENESIQAGVLEGIENIETPTRLFLIPYASQYLYSNTSQKTYGEFRGGMDIKYGINDAFTLDAILIPDFGQTKFDNVELNLTAFEQQFAENRPFFTEGTDMFSKGDLLYTRRIGETPDYLTVADNETVLDQPSTIRLINAFKVSGRTKSGLGIGVLNAVSEKTSVHIRNNDTNTTRLETLSPLTNYNVLVLDQRFRKNSSVSLVNTNVTRNGEFRDANVSALVWDLNTKKNTYNISGNFKYSYINNYFDLEDKKGISSYFNIGETSGKYRYSIGGVYASDDFDNNDLGINFQTHYHGFYANSSYRIVNPNSVFNTFFANLNSYTEFDNRTGRIQSGYMRLNFNTTDKKNDYFGFGATVNPLKVYDFYEPRSFNEERFVTIPDNYNAYFYFSSNYNRKWALDINPFVTKFNEKGRMNYGFVLSPRYRFSDRLSLVYNFTFNRQNNNIGWIAFDENNNTIFARRNRITYTNTIQGKYSINNKMNFNLNVRHYWSFVTNHDILTLQDDGGFIQNTTYTENRNSNLNLWNLDLTYSWWFAPGSQVSVLYRNNSALFSREFDRQFESNIRDAVNNENLNHVFSISIRYFIDYNTVKNSKFYKSFTKPKERIHF</sequence>
<keyword evidence="5" id="KW-1185">Reference proteome</keyword>
<evidence type="ECO:0000313" key="4">
    <source>
        <dbReference type="EMBL" id="NNT71884.1"/>
    </source>
</evidence>
<gene>
    <name evidence="4" type="ORF">HKT18_06615</name>
</gene>